<dbReference type="Pfam" id="PF01497">
    <property type="entry name" value="Peripla_BP_2"/>
    <property type="match status" value="1"/>
</dbReference>
<name>A0A840SUS3_9RHOB</name>
<dbReference type="PANTHER" id="PTHR30535:SF4">
    <property type="entry name" value="HEMIN-BINDING PERIPLASMIC PROTEIN HMUT"/>
    <property type="match status" value="1"/>
</dbReference>
<reference evidence="2 3" key="1">
    <citation type="submission" date="2020-08" db="EMBL/GenBank/DDBJ databases">
        <title>Genomic Encyclopedia of Type Strains, Phase IV (KMG-IV): sequencing the most valuable type-strain genomes for metagenomic binning, comparative biology and taxonomic classification.</title>
        <authorList>
            <person name="Goeker M."/>
        </authorList>
    </citation>
    <scope>NUCLEOTIDE SEQUENCE [LARGE SCALE GENOMIC DNA]</scope>
    <source>
        <strain evidence="2 3">DSM 101730</strain>
    </source>
</reference>
<evidence type="ECO:0000313" key="3">
    <source>
        <dbReference type="Proteomes" id="UP000549457"/>
    </source>
</evidence>
<feature type="domain" description="Fe/B12 periplasmic-binding" evidence="1">
    <location>
        <begin position="35"/>
        <end position="290"/>
    </location>
</feature>
<dbReference type="Proteomes" id="UP000549457">
    <property type="component" value="Unassembled WGS sequence"/>
</dbReference>
<dbReference type="InterPro" id="IPR002491">
    <property type="entry name" value="ABC_transptr_periplasmic_BD"/>
</dbReference>
<dbReference type="RefSeq" id="WP_184151174.1">
    <property type="nucleotide sequence ID" value="NZ_JACHFM010000003.1"/>
</dbReference>
<gene>
    <name evidence="2" type="ORF">HNP73_002970</name>
</gene>
<evidence type="ECO:0000259" key="1">
    <source>
        <dbReference type="PROSITE" id="PS50983"/>
    </source>
</evidence>
<accession>A0A840SUS3</accession>
<proteinExistence type="predicted"/>
<dbReference type="AlphaFoldDB" id="A0A840SUS3"/>
<sequence>MSRVSEAGRVTRRAVLVAGGVLLLAPRARAVGAGRVLVVGGDLVEIVFALGAGDEVIATDDTAKWPPEAAALPKVGYMRRLAAEGILGLAPDLVLASADAGPPAVLEQLRAAGLRVEIGPEGHDMAAVTAKIGFVGESLGRSIEADRLAVTVKADLAKVEAALVPLQATPSVLFLISVGRGAPMAGGSDTAADAMIRLAHARNAAGGFAGYKPLSAEAAVGFAPDVVLLPDHVAGPAGGPERALALAGLAETPAGRAGRVVVMDGQKLLGFGPRTPEAVAELARALHPGAELRL</sequence>
<evidence type="ECO:0000313" key="2">
    <source>
        <dbReference type="EMBL" id="MBB5223023.1"/>
    </source>
</evidence>
<organism evidence="2 3">
    <name type="scientific">Amaricoccus macauensis</name>
    <dbReference type="NCBI Taxonomy" id="57001"/>
    <lineage>
        <taxon>Bacteria</taxon>
        <taxon>Pseudomonadati</taxon>
        <taxon>Pseudomonadota</taxon>
        <taxon>Alphaproteobacteria</taxon>
        <taxon>Rhodobacterales</taxon>
        <taxon>Paracoccaceae</taxon>
        <taxon>Amaricoccus</taxon>
    </lineage>
</organism>
<dbReference type="EMBL" id="JACHFM010000003">
    <property type="protein sequence ID" value="MBB5223023.1"/>
    <property type="molecule type" value="Genomic_DNA"/>
</dbReference>
<dbReference type="SUPFAM" id="SSF53807">
    <property type="entry name" value="Helical backbone' metal receptor"/>
    <property type="match status" value="1"/>
</dbReference>
<keyword evidence="3" id="KW-1185">Reference proteome</keyword>
<dbReference type="PROSITE" id="PS50983">
    <property type="entry name" value="FE_B12_PBP"/>
    <property type="match status" value="1"/>
</dbReference>
<protein>
    <submittedName>
        <fullName evidence="2">Iron complex transport system substrate-binding protein</fullName>
    </submittedName>
</protein>
<dbReference type="InterPro" id="IPR050902">
    <property type="entry name" value="ABC_Transporter_SBP"/>
</dbReference>
<dbReference type="Gene3D" id="3.40.50.1980">
    <property type="entry name" value="Nitrogenase molybdenum iron protein domain"/>
    <property type="match status" value="2"/>
</dbReference>
<dbReference type="PANTHER" id="PTHR30535">
    <property type="entry name" value="VITAMIN B12-BINDING PROTEIN"/>
    <property type="match status" value="1"/>
</dbReference>
<comment type="caution">
    <text evidence="2">The sequence shown here is derived from an EMBL/GenBank/DDBJ whole genome shotgun (WGS) entry which is preliminary data.</text>
</comment>